<feature type="chain" id="PRO_5015748577" description="Aminopeptidase N" evidence="12">
    <location>
        <begin position="24"/>
        <end position="646"/>
    </location>
</feature>
<dbReference type="Gene3D" id="1.10.390.10">
    <property type="entry name" value="Neutral Protease Domain 2"/>
    <property type="match status" value="1"/>
</dbReference>
<evidence type="ECO:0000256" key="4">
    <source>
        <dbReference type="ARBA" id="ARBA00012564"/>
    </source>
</evidence>
<evidence type="ECO:0000256" key="2">
    <source>
        <dbReference type="ARBA" id="ARBA00001947"/>
    </source>
</evidence>
<evidence type="ECO:0000256" key="7">
    <source>
        <dbReference type="ARBA" id="ARBA00022670"/>
    </source>
</evidence>
<dbReference type="CDD" id="cd09603">
    <property type="entry name" value="M1_APN_like"/>
    <property type="match status" value="1"/>
</dbReference>
<keyword evidence="16" id="KW-1185">Reference proteome</keyword>
<dbReference type="GO" id="GO:0006508">
    <property type="term" value="P:proteolysis"/>
    <property type="evidence" value="ECO:0007669"/>
    <property type="project" value="UniProtKB-KW"/>
</dbReference>
<keyword evidence="7" id="KW-0645">Protease</keyword>
<dbReference type="GO" id="GO:0016020">
    <property type="term" value="C:membrane"/>
    <property type="evidence" value="ECO:0007669"/>
    <property type="project" value="TreeGrafter"/>
</dbReference>
<dbReference type="GO" id="GO:0005737">
    <property type="term" value="C:cytoplasm"/>
    <property type="evidence" value="ECO:0007669"/>
    <property type="project" value="TreeGrafter"/>
</dbReference>
<keyword evidence="6" id="KW-0031">Aminopeptidase</keyword>
<comment type="caution">
    <text evidence="15">The sequence shown here is derived from an EMBL/GenBank/DDBJ whole genome shotgun (WGS) entry which is preliminary data.</text>
</comment>
<dbReference type="OrthoDB" id="100605at2"/>
<dbReference type="GO" id="GO:0016285">
    <property type="term" value="F:alanyl aminopeptidase activity"/>
    <property type="evidence" value="ECO:0007669"/>
    <property type="project" value="UniProtKB-EC"/>
</dbReference>
<evidence type="ECO:0000259" key="13">
    <source>
        <dbReference type="Pfam" id="PF01433"/>
    </source>
</evidence>
<dbReference type="GO" id="GO:0008270">
    <property type="term" value="F:zinc ion binding"/>
    <property type="evidence" value="ECO:0007669"/>
    <property type="project" value="InterPro"/>
</dbReference>
<dbReference type="InterPro" id="IPR027268">
    <property type="entry name" value="Peptidase_M4/M1_CTD_sf"/>
</dbReference>
<keyword evidence="8" id="KW-0479">Metal-binding</keyword>
<dbReference type="NCBIfam" id="TIGR04183">
    <property type="entry name" value="Por_Secre_tail"/>
    <property type="match status" value="1"/>
</dbReference>
<dbReference type="EC" id="3.4.11.2" evidence="4"/>
<dbReference type="Pfam" id="PF01433">
    <property type="entry name" value="Peptidase_M1"/>
    <property type="match status" value="1"/>
</dbReference>
<evidence type="ECO:0000259" key="14">
    <source>
        <dbReference type="Pfam" id="PF18962"/>
    </source>
</evidence>
<organism evidence="15 16">
    <name type="scientific">Flavipsychrobacter stenotrophus</name>
    <dbReference type="NCBI Taxonomy" id="2077091"/>
    <lineage>
        <taxon>Bacteria</taxon>
        <taxon>Pseudomonadati</taxon>
        <taxon>Bacteroidota</taxon>
        <taxon>Chitinophagia</taxon>
        <taxon>Chitinophagales</taxon>
        <taxon>Chitinophagaceae</taxon>
        <taxon>Flavipsychrobacter</taxon>
    </lineage>
</organism>
<evidence type="ECO:0000256" key="3">
    <source>
        <dbReference type="ARBA" id="ARBA00010136"/>
    </source>
</evidence>
<evidence type="ECO:0000256" key="12">
    <source>
        <dbReference type="SAM" id="SignalP"/>
    </source>
</evidence>
<dbReference type="EMBL" id="PPSL01000005">
    <property type="protein sequence ID" value="PQJ09791.1"/>
    <property type="molecule type" value="Genomic_DNA"/>
</dbReference>
<dbReference type="PANTHER" id="PTHR11533">
    <property type="entry name" value="PROTEASE M1 ZINC METALLOPROTEASE"/>
    <property type="match status" value="1"/>
</dbReference>
<proteinExistence type="inferred from homology"/>
<dbReference type="InterPro" id="IPR001930">
    <property type="entry name" value="Peptidase_M1"/>
</dbReference>
<dbReference type="InterPro" id="IPR042097">
    <property type="entry name" value="Aminopeptidase_N-like_N_sf"/>
</dbReference>
<dbReference type="InterPro" id="IPR050344">
    <property type="entry name" value="Peptidase_M1_aminopeptidases"/>
</dbReference>
<comment type="catalytic activity">
    <reaction evidence="1">
        <text>Release of an N-terminal amino acid, Xaa-|-Yaa- from a peptide, amide or arylamide. Xaa is preferably Ala, but may be most amino acids including Pro (slow action). When a terminal hydrophobic residue is followed by a prolyl residue, the two may be released as an intact Xaa-Pro dipeptide.</text>
        <dbReference type="EC" id="3.4.11.2"/>
    </reaction>
</comment>
<evidence type="ECO:0000313" key="16">
    <source>
        <dbReference type="Proteomes" id="UP000239872"/>
    </source>
</evidence>
<evidence type="ECO:0000256" key="9">
    <source>
        <dbReference type="ARBA" id="ARBA00022801"/>
    </source>
</evidence>
<dbReference type="RefSeq" id="WP_105040563.1">
    <property type="nucleotide sequence ID" value="NZ_PPSL01000005.1"/>
</dbReference>
<dbReference type="GO" id="GO:0043171">
    <property type="term" value="P:peptide catabolic process"/>
    <property type="evidence" value="ECO:0007669"/>
    <property type="project" value="TreeGrafter"/>
</dbReference>
<dbReference type="Pfam" id="PF18962">
    <property type="entry name" value="Por_Secre_tail"/>
    <property type="match status" value="1"/>
</dbReference>
<reference evidence="15 16" key="1">
    <citation type="submission" date="2018-01" db="EMBL/GenBank/DDBJ databases">
        <title>A novel member of the phylum Bacteroidetes isolated from glacier ice.</title>
        <authorList>
            <person name="Liu Q."/>
            <person name="Xin Y.-H."/>
        </authorList>
    </citation>
    <scope>NUCLEOTIDE SEQUENCE [LARGE SCALE GENOMIC DNA]</scope>
    <source>
        <strain evidence="15 16">RB1R16</strain>
    </source>
</reference>
<evidence type="ECO:0000256" key="10">
    <source>
        <dbReference type="ARBA" id="ARBA00022833"/>
    </source>
</evidence>
<keyword evidence="11" id="KW-0482">Metalloprotease</keyword>
<dbReference type="GO" id="GO:0070006">
    <property type="term" value="F:metalloaminopeptidase activity"/>
    <property type="evidence" value="ECO:0007669"/>
    <property type="project" value="TreeGrafter"/>
</dbReference>
<name>A0A2S7ST39_9BACT</name>
<dbReference type="Gene3D" id="2.60.40.1730">
    <property type="entry name" value="tricorn interacting facor f3 domain"/>
    <property type="match status" value="1"/>
</dbReference>
<evidence type="ECO:0000256" key="1">
    <source>
        <dbReference type="ARBA" id="ARBA00000098"/>
    </source>
</evidence>
<keyword evidence="9" id="KW-0378">Hydrolase</keyword>
<dbReference type="GO" id="GO:0005615">
    <property type="term" value="C:extracellular space"/>
    <property type="evidence" value="ECO:0007669"/>
    <property type="project" value="TreeGrafter"/>
</dbReference>
<protein>
    <recommendedName>
        <fullName evidence="5">Aminopeptidase N</fullName>
        <ecNumber evidence="4">3.4.11.2</ecNumber>
    </recommendedName>
</protein>
<dbReference type="AlphaFoldDB" id="A0A2S7ST39"/>
<keyword evidence="12" id="KW-0732">Signal</keyword>
<evidence type="ECO:0000256" key="11">
    <source>
        <dbReference type="ARBA" id="ARBA00023049"/>
    </source>
</evidence>
<accession>A0A2S7ST39</accession>
<dbReference type="InterPro" id="IPR026444">
    <property type="entry name" value="Secre_tail"/>
</dbReference>
<dbReference type="PRINTS" id="PR00756">
    <property type="entry name" value="ALADIPTASE"/>
</dbReference>
<dbReference type="InterPro" id="IPR014782">
    <property type="entry name" value="Peptidase_M1_dom"/>
</dbReference>
<feature type="signal peptide" evidence="12">
    <location>
        <begin position="1"/>
        <end position="23"/>
    </location>
</feature>
<comment type="similarity">
    <text evidence="3">Belongs to the peptidase M1 family.</text>
</comment>
<gene>
    <name evidence="15" type="ORF">CJD36_017855</name>
</gene>
<keyword evidence="10" id="KW-0862">Zinc</keyword>
<dbReference type="SUPFAM" id="SSF55486">
    <property type="entry name" value="Metalloproteases ('zincins'), catalytic domain"/>
    <property type="match status" value="1"/>
</dbReference>
<evidence type="ECO:0000313" key="15">
    <source>
        <dbReference type="EMBL" id="PQJ09791.1"/>
    </source>
</evidence>
<feature type="domain" description="Peptidase M1 membrane alanine aminopeptidase" evidence="13">
    <location>
        <begin position="321"/>
        <end position="466"/>
    </location>
</feature>
<dbReference type="PANTHER" id="PTHR11533:SF174">
    <property type="entry name" value="PUROMYCIN-SENSITIVE AMINOPEPTIDASE-RELATED"/>
    <property type="match status" value="1"/>
</dbReference>
<dbReference type="Proteomes" id="UP000239872">
    <property type="component" value="Unassembled WGS sequence"/>
</dbReference>
<dbReference type="GO" id="GO:0042277">
    <property type="term" value="F:peptide binding"/>
    <property type="evidence" value="ECO:0007669"/>
    <property type="project" value="TreeGrafter"/>
</dbReference>
<evidence type="ECO:0000256" key="5">
    <source>
        <dbReference type="ARBA" id="ARBA00015611"/>
    </source>
</evidence>
<feature type="domain" description="Secretion system C-terminal sorting" evidence="14">
    <location>
        <begin position="576"/>
        <end position="642"/>
    </location>
</feature>
<evidence type="ECO:0000256" key="8">
    <source>
        <dbReference type="ARBA" id="ARBA00022723"/>
    </source>
</evidence>
<comment type="cofactor">
    <cofactor evidence="2">
        <name>Zn(2+)</name>
        <dbReference type="ChEBI" id="CHEBI:29105"/>
    </cofactor>
</comment>
<sequence>MNLRLLLTSVVILLFASSTYAGAGYCAHGNNKRAAKTTVASPAEDYYDVKHLRFNINLTDTSVYVSGNVITNAVVTASSMSVYTFELDSSFTIDSAFVNGAMLPVTAVGWVRTMTLPTALIAGTAFNTQVYYHGLPPGGTGGFFNGITHSVSSGGTHMVFTISDPYVAKNWWPCKQSIQDKIDSVDMFVTVPAHVRDGSNGVLLSIDSVSTPGSWTFHWQTHYPIDYYLISVAVAKYREYRSYWHFSASTDSVLIQNFFIDTPTFNPAYKANFDSIGLFIDYFSSLYGRYPFWREKYGVCYTSLPGGMEHQTMTTIGVPNTYIIAHELCHQWWGDNVTYQDWRDVWLSEGFATFSEAVFLDHFWSPAAAKAHRQGLLYSALGDACGRVLVTDTSNSDSLFHQQTVYNKAQAVIRMLQYIAPSDSVFFSVLKTYQQNYALGHATTANFKALAEAAYGVPLDTFFNQWIYGRGYPIYKVSWNQSGSTVYVKLIQTRSCPSYTNHFSTPVEIQLHSLSVDTFIKVYNSLDTQIYMFDWAPTMTNAYLNQNVWTILKINGAITHDTKLSVGMLDQKEFKVYPNPTQNHWELQDTNEGLALSLSDITGRILWEGKSAQGTTQIPGAKLPSGNYVLRITGGSEESNLKLVHW</sequence>
<dbReference type="SUPFAM" id="SSF63737">
    <property type="entry name" value="Leukotriene A4 hydrolase N-terminal domain"/>
    <property type="match status" value="1"/>
</dbReference>
<evidence type="ECO:0000256" key="6">
    <source>
        <dbReference type="ARBA" id="ARBA00022438"/>
    </source>
</evidence>